<organism evidence="2 3">
    <name type="scientific">Acorus calamus</name>
    <name type="common">Sweet flag</name>
    <dbReference type="NCBI Taxonomy" id="4465"/>
    <lineage>
        <taxon>Eukaryota</taxon>
        <taxon>Viridiplantae</taxon>
        <taxon>Streptophyta</taxon>
        <taxon>Embryophyta</taxon>
        <taxon>Tracheophyta</taxon>
        <taxon>Spermatophyta</taxon>
        <taxon>Magnoliopsida</taxon>
        <taxon>Liliopsida</taxon>
        <taxon>Acoraceae</taxon>
        <taxon>Acorus</taxon>
    </lineage>
</organism>
<reference evidence="2" key="2">
    <citation type="submission" date="2023-06" db="EMBL/GenBank/DDBJ databases">
        <authorList>
            <person name="Ma L."/>
            <person name="Liu K.-W."/>
            <person name="Li Z."/>
            <person name="Hsiao Y.-Y."/>
            <person name="Qi Y."/>
            <person name="Fu T."/>
            <person name="Tang G."/>
            <person name="Zhang D."/>
            <person name="Sun W.-H."/>
            <person name="Liu D.-K."/>
            <person name="Li Y."/>
            <person name="Chen G.-Z."/>
            <person name="Liu X.-D."/>
            <person name="Liao X.-Y."/>
            <person name="Jiang Y.-T."/>
            <person name="Yu X."/>
            <person name="Hao Y."/>
            <person name="Huang J."/>
            <person name="Zhao X.-W."/>
            <person name="Ke S."/>
            <person name="Chen Y.-Y."/>
            <person name="Wu W.-L."/>
            <person name="Hsu J.-L."/>
            <person name="Lin Y.-F."/>
            <person name="Huang M.-D."/>
            <person name="Li C.-Y."/>
            <person name="Huang L."/>
            <person name="Wang Z.-W."/>
            <person name="Zhao X."/>
            <person name="Zhong W.-Y."/>
            <person name="Peng D.-H."/>
            <person name="Ahmad S."/>
            <person name="Lan S."/>
            <person name="Zhang J.-S."/>
            <person name="Tsai W.-C."/>
            <person name="Van De Peer Y."/>
            <person name="Liu Z.-J."/>
        </authorList>
    </citation>
    <scope>NUCLEOTIDE SEQUENCE</scope>
    <source>
        <strain evidence="2">CP</strain>
        <tissue evidence="2">Leaves</tissue>
    </source>
</reference>
<proteinExistence type="predicted"/>
<comment type="caution">
    <text evidence="2">The sequence shown here is derived from an EMBL/GenBank/DDBJ whole genome shotgun (WGS) entry which is preliminary data.</text>
</comment>
<accession>A0AAV9DTX6</accession>
<dbReference type="AlphaFoldDB" id="A0AAV9DTX6"/>
<gene>
    <name evidence="2" type="ORF">QJS10_CPB11g02386</name>
</gene>
<reference evidence="2" key="1">
    <citation type="journal article" date="2023" name="Nat. Commun.">
        <title>Diploid and tetraploid genomes of Acorus and the evolution of monocots.</title>
        <authorList>
            <person name="Ma L."/>
            <person name="Liu K.W."/>
            <person name="Li Z."/>
            <person name="Hsiao Y.Y."/>
            <person name="Qi Y."/>
            <person name="Fu T."/>
            <person name="Tang G.D."/>
            <person name="Zhang D."/>
            <person name="Sun W.H."/>
            <person name="Liu D.K."/>
            <person name="Li Y."/>
            <person name="Chen G.Z."/>
            <person name="Liu X.D."/>
            <person name="Liao X.Y."/>
            <person name="Jiang Y.T."/>
            <person name="Yu X."/>
            <person name="Hao Y."/>
            <person name="Huang J."/>
            <person name="Zhao X.W."/>
            <person name="Ke S."/>
            <person name="Chen Y.Y."/>
            <person name="Wu W.L."/>
            <person name="Hsu J.L."/>
            <person name="Lin Y.F."/>
            <person name="Huang M.D."/>
            <person name="Li C.Y."/>
            <person name="Huang L."/>
            <person name="Wang Z.W."/>
            <person name="Zhao X."/>
            <person name="Zhong W.Y."/>
            <person name="Peng D.H."/>
            <person name="Ahmad S."/>
            <person name="Lan S."/>
            <person name="Zhang J.S."/>
            <person name="Tsai W.C."/>
            <person name="Van de Peer Y."/>
            <person name="Liu Z.J."/>
        </authorList>
    </citation>
    <scope>NUCLEOTIDE SEQUENCE</scope>
    <source>
        <strain evidence="2">CP</strain>
    </source>
</reference>
<keyword evidence="3" id="KW-1185">Reference proteome</keyword>
<protein>
    <submittedName>
        <fullName evidence="2">Uncharacterized protein</fullName>
    </submittedName>
</protein>
<dbReference type="EMBL" id="JAUJYO010000011">
    <property type="protein sequence ID" value="KAK1304565.1"/>
    <property type="molecule type" value="Genomic_DNA"/>
</dbReference>
<evidence type="ECO:0000313" key="3">
    <source>
        <dbReference type="Proteomes" id="UP001180020"/>
    </source>
</evidence>
<dbReference type="Proteomes" id="UP001180020">
    <property type="component" value="Unassembled WGS sequence"/>
</dbReference>
<evidence type="ECO:0000313" key="2">
    <source>
        <dbReference type="EMBL" id="KAK1304565.1"/>
    </source>
</evidence>
<evidence type="ECO:0000256" key="1">
    <source>
        <dbReference type="SAM" id="SignalP"/>
    </source>
</evidence>
<name>A0AAV9DTX6_ACOCL</name>
<feature type="signal peptide" evidence="1">
    <location>
        <begin position="1"/>
        <end position="24"/>
    </location>
</feature>
<sequence length="127" mass="13603">MKAVFALLVMAVVLLSGSTLVVESRQIIHEHTTTAPRDDIEVIVPPAASNINNASGLDQLLGSDTEDMHVMAPEMPTNMKVCTNAGICYMKKLVCPHMCGGGLLQKKHVVQGTGSCIFDCHKCIAHC</sequence>
<keyword evidence="1" id="KW-0732">Signal</keyword>
<feature type="chain" id="PRO_5043664619" evidence="1">
    <location>
        <begin position="25"/>
        <end position="127"/>
    </location>
</feature>